<gene>
    <name evidence="12" type="ORF">NQ317_000414</name>
</gene>
<dbReference type="InterPro" id="IPR032976">
    <property type="entry name" value="YJEFN_prot_NAXE-like"/>
</dbReference>
<feature type="binding site" evidence="10">
    <location>
        <position position="114"/>
    </location>
    <ligand>
        <name>K(+)</name>
        <dbReference type="ChEBI" id="CHEBI:29103"/>
    </ligand>
</feature>
<protein>
    <recommendedName>
        <fullName evidence="3 10">NAD(P)H-hydrate epimerase</fullName>
        <ecNumber evidence="3 10">5.1.99.6</ecNumber>
    </recommendedName>
    <alternativeName>
        <fullName evidence="10">NAD(P)HX epimerase</fullName>
    </alternativeName>
</protein>
<feature type="binding site" evidence="10">
    <location>
        <begin position="182"/>
        <end position="188"/>
    </location>
    <ligand>
        <name>(6S)-NADPHX</name>
        <dbReference type="ChEBI" id="CHEBI:64076"/>
    </ligand>
</feature>
<evidence type="ECO:0000256" key="8">
    <source>
        <dbReference type="ARBA" id="ARBA00023027"/>
    </source>
</evidence>
<dbReference type="PANTHER" id="PTHR13232">
    <property type="entry name" value="NAD(P)H-HYDRATE EPIMERASE"/>
    <property type="match status" value="1"/>
</dbReference>
<dbReference type="HAMAP" id="MF_01966">
    <property type="entry name" value="NADHX_epimerase"/>
    <property type="match status" value="1"/>
</dbReference>
<keyword evidence="6" id="KW-0521">NADP</keyword>
<keyword evidence="5 10" id="KW-0547">Nucleotide-binding</keyword>
<dbReference type="Gene3D" id="3.40.50.10260">
    <property type="entry name" value="YjeF N-terminal domain"/>
    <property type="match status" value="1"/>
</dbReference>
<feature type="binding site" evidence="10">
    <location>
        <position position="211"/>
    </location>
    <ligand>
        <name>(6S)-NADPHX</name>
        <dbReference type="ChEBI" id="CHEBI:64076"/>
    </ligand>
</feature>
<evidence type="ECO:0000259" key="11">
    <source>
        <dbReference type="PROSITE" id="PS51385"/>
    </source>
</evidence>
<evidence type="ECO:0000256" key="10">
    <source>
        <dbReference type="HAMAP-Rule" id="MF_03159"/>
    </source>
</evidence>
<evidence type="ECO:0000313" key="13">
    <source>
        <dbReference type="Proteomes" id="UP001162164"/>
    </source>
</evidence>
<dbReference type="EC" id="5.1.99.6" evidence="3 10"/>
<evidence type="ECO:0000256" key="5">
    <source>
        <dbReference type="ARBA" id="ARBA00022741"/>
    </source>
</evidence>
<comment type="catalytic activity">
    <reaction evidence="2 10">
        <text>(6R)-NADPHX = (6S)-NADPHX</text>
        <dbReference type="Rhea" id="RHEA:32227"/>
        <dbReference type="ChEBI" id="CHEBI:64076"/>
        <dbReference type="ChEBI" id="CHEBI:64077"/>
        <dbReference type="EC" id="5.1.99.6"/>
    </reaction>
</comment>
<feature type="binding site" evidence="10">
    <location>
        <begin position="113"/>
        <end position="117"/>
    </location>
    <ligand>
        <name>(6S)-NADPHX</name>
        <dbReference type="ChEBI" id="CHEBI:64076"/>
    </ligand>
</feature>
<dbReference type="Proteomes" id="UP001162164">
    <property type="component" value="Unassembled WGS sequence"/>
</dbReference>
<keyword evidence="13" id="KW-1185">Reference proteome</keyword>
<evidence type="ECO:0000313" key="12">
    <source>
        <dbReference type="EMBL" id="KAJ8982456.1"/>
    </source>
</evidence>
<keyword evidence="4 10" id="KW-0479">Metal-binding</keyword>
<reference evidence="12" key="1">
    <citation type="journal article" date="2023" name="Insect Mol. Biol.">
        <title>Genome sequencing provides insights into the evolution of gene families encoding plant cell wall-degrading enzymes in longhorned beetles.</title>
        <authorList>
            <person name="Shin N.R."/>
            <person name="Okamura Y."/>
            <person name="Kirsch R."/>
            <person name="Pauchet Y."/>
        </authorList>
    </citation>
    <scope>NUCLEOTIDE SEQUENCE</scope>
    <source>
        <strain evidence="12">MMC_N1</strain>
    </source>
</reference>
<comment type="caution">
    <text evidence="12">The sequence shown here is derived from an EMBL/GenBank/DDBJ whole genome shotgun (WGS) entry which is preliminary data.</text>
</comment>
<comment type="caution">
    <text evidence="10">Lacks conserved residue(s) required for the propagation of feature annotation.</text>
</comment>
<proteinExistence type="inferred from homology"/>
<comment type="similarity">
    <text evidence="10">Belongs to the NnrE/AIBP family.</text>
</comment>
<keyword evidence="9 10" id="KW-0413">Isomerase</keyword>
<feature type="binding site" evidence="10">
    <location>
        <position position="214"/>
    </location>
    <ligand>
        <name>K(+)</name>
        <dbReference type="ChEBI" id="CHEBI:29103"/>
    </ligand>
</feature>
<accession>A0ABQ9JVW7</accession>
<keyword evidence="7 10" id="KW-0630">Potassium</keyword>
<feature type="domain" description="YjeF N-terminal" evidence="11">
    <location>
        <begin position="61"/>
        <end position="270"/>
    </location>
</feature>
<dbReference type="NCBIfam" id="TIGR00197">
    <property type="entry name" value="yjeF_nterm"/>
    <property type="match status" value="1"/>
</dbReference>
<name>A0ABQ9JVW7_9CUCU</name>
<dbReference type="PROSITE" id="PS51385">
    <property type="entry name" value="YJEF_N"/>
    <property type="match status" value="1"/>
</dbReference>
<evidence type="ECO:0000256" key="3">
    <source>
        <dbReference type="ARBA" id="ARBA00012228"/>
    </source>
</evidence>
<dbReference type="SUPFAM" id="SSF64153">
    <property type="entry name" value="YjeF N-terminal domain-like"/>
    <property type="match status" value="1"/>
</dbReference>
<evidence type="ECO:0000256" key="4">
    <source>
        <dbReference type="ARBA" id="ARBA00022723"/>
    </source>
</evidence>
<sequence>MHITRLINNIAKRVLTLLTIPFKIFKRAGIFRYFQVILHSHIRLFTKSAPNMVKYLGQEEAINIDQELFNEYQYSVDQLMELAGLSCATAIAKLYSKESFSGKYILVCCGPGNNGGDGLVCSRHLKLFGYKPVVYYPTKTDKPLYNTLIHQCECMGITILKCLPEESTIDSQFGLLVDALFGFSFKPPVRETFVPIINLMKNTKIPIASIDIPSGWDVEQGEPEEGGIKPELLISLTAPKKCAKKFDGLAHYLGGRFIPPRLEEKYALDLPQYPGTDCVVMLK</sequence>
<comment type="cofactor">
    <cofactor evidence="10">
        <name>K(+)</name>
        <dbReference type="ChEBI" id="CHEBI:29103"/>
    </cofactor>
    <text evidence="10">Binds 1 potassium ion per subunit.</text>
</comment>
<evidence type="ECO:0000256" key="7">
    <source>
        <dbReference type="ARBA" id="ARBA00022958"/>
    </source>
</evidence>
<dbReference type="InterPro" id="IPR004443">
    <property type="entry name" value="YjeF_N_dom"/>
</dbReference>
<evidence type="ECO:0000256" key="1">
    <source>
        <dbReference type="ARBA" id="ARBA00000013"/>
    </source>
</evidence>
<feature type="binding site" evidence="10">
    <location>
        <position position="178"/>
    </location>
    <ligand>
        <name>K(+)</name>
        <dbReference type="ChEBI" id="CHEBI:29103"/>
    </ligand>
</feature>
<organism evidence="12 13">
    <name type="scientific">Molorchus minor</name>
    <dbReference type="NCBI Taxonomy" id="1323400"/>
    <lineage>
        <taxon>Eukaryota</taxon>
        <taxon>Metazoa</taxon>
        <taxon>Ecdysozoa</taxon>
        <taxon>Arthropoda</taxon>
        <taxon>Hexapoda</taxon>
        <taxon>Insecta</taxon>
        <taxon>Pterygota</taxon>
        <taxon>Neoptera</taxon>
        <taxon>Endopterygota</taxon>
        <taxon>Coleoptera</taxon>
        <taxon>Polyphaga</taxon>
        <taxon>Cucujiformia</taxon>
        <taxon>Chrysomeloidea</taxon>
        <taxon>Cerambycidae</taxon>
        <taxon>Lamiinae</taxon>
        <taxon>Monochamini</taxon>
        <taxon>Molorchus</taxon>
    </lineage>
</organism>
<keyword evidence="8 10" id="KW-0520">NAD</keyword>
<evidence type="ECO:0000256" key="9">
    <source>
        <dbReference type="ARBA" id="ARBA00023235"/>
    </source>
</evidence>
<evidence type="ECO:0000256" key="2">
    <source>
        <dbReference type="ARBA" id="ARBA00000909"/>
    </source>
</evidence>
<evidence type="ECO:0000256" key="6">
    <source>
        <dbReference type="ARBA" id="ARBA00022857"/>
    </source>
</evidence>
<dbReference type="EMBL" id="JAPWTJ010000122">
    <property type="protein sequence ID" value="KAJ8982456.1"/>
    <property type="molecule type" value="Genomic_DNA"/>
</dbReference>
<dbReference type="Pfam" id="PF03853">
    <property type="entry name" value="YjeF_N"/>
    <property type="match status" value="1"/>
</dbReference>
<dbReference type="PANTHER" id="PTHR13232:SF10">
    <property type="entry name" value="NAD(P)H-HYDRATE EPIMERASE"/>
    <property type="match status" value="1"/>
</dbReference>
<dbReference type="InterPro" id="IPR036652">
    <property type="entry name" value="YjeF_N_dom_sf"/>
</dbReference>
<comment type="catalytic activity">
    <reaction evidence="1 10">
        <text>(6R)-NADHX = (6S)-NADHX</text>
        <dbReference type="Rhea" id="RHEA:32215"/>
        <dbReference type="ChEBI" id="CHEBI:64074"/>
        <dbReference type="ChEBI" id="CHEBI:64075"/>
        <dbReference type="EC" id="5.1.99.6"/>
    </reaction>
</comment>
<comment type="function">
    <text evidence="10">Catalyzes the epimerization of the S- and R-forms of NAD(P)HX, a damaged form of NAD(P)H that is a result of enzymatic or heat-dependent hydration. This is a prerequisite for the S-specific NAD(P)H-hydrate dehydratase to allow the repair of both epimers of NAD(P)HX.</text>
</comment>